<gene>
    <name evidence="11" type="ORF">CTheo_6992</name>
</gene>
<dbReference type="GO" id="GO:0008237">
    <property type="term" value="F:metallopeptidase activity"/>
    <property type="evidence" value="ECO:0007669"/>
    <property type="project" value="UniProtKB-KW"/>
</dbReference>
<dbReference type="OrthoDB" id="27483at2759"/>
<dbReference type="EMBL" id="SSOP01000253">
    <property type="protein sequence ID" value="KAB5589566.1"/>
    <property type="molecule type" value="Genomic_DNA"/>
</dbReference>
<evidence type="ECO:0000259" key="9">
    <source>
        <dbReference type="Pfam" id="PF05572"/>
    </source>
</evidence>
<evidence type="ECO:0000256" key="3">
    <source>
        <dbReference type="ARBA" id="ARBA00022723"/>
    </source>
</evidence>
<dbReference type="InterPro" id="IPR008754">
    <property type="entry name" value="Peptidase_M43"/>
</dbReference>
<proteinExistence type="inferred from homology"/>
<dbReference type="PANTHER" id="PTHR47466">
    <property type="match status" value="1"/>
</dbReference>
<protein>
    <submittedName>
        <fullName evidence="11">Extracellular metalloprotease</fullName>
    </submittedName>
</protein>
<keyword evidence="6" id="KW-0862">Zinc</keyword>
<dbReference type="PANTHER" id="PTHR47466:SF1">
    <property type="entry name" value="METALLOPROTEASE MEP1 (AFU_ORTHOLOGUE AFUA_1G07730)-RELATED"/>
    <property type="match status" value="1"/>
</dbReference>
<dbReference type="Pfam" id="PF05572">
    <property type="entry name" value="Peptidase_M43"/>
    <property type="match status" value="1"/>
</dbReference>
<dbReference type="Gene3D" id="3.40.390.10">
    <property type="entry name" value="Collagenase (Catalytic Domain)"/>
    <property type="match status" value="1"/>
</dbReference>
<sequence>MCLACDLELSVLIGRCYSLSMLFAAFTALALVTLSLAAPFTNRTEICGQEFIAAAEAHFAAHKLSPKLGPNAKFAATIQVYWHVIQAGTGIPSPLTYSNLIRLALTQGNIPASQITASIDALNQHYAGSGLGFTLAGTDRTTNANWFNLAGPSTSYQTAMKSSLHKGGASALNLYSVGFTSVTPRGLLGYATFPSSYSANPSDDGVVFRYSTVPGGSAAPFNEGKTLTHEVGHWLGLYHTFQGGCAGSGDFVSDTPAEGEPAYECPVGRDTCSGGGVDPIHNYMDYTDDSCMTEFTAGQVSRIASQIATYRGISSDDLDEIEVEGCQFSTLPNSYDSDGGESIDQDYDPSFKATVEAAIEAGINLDHRGSFVHASTMSAAPNPAIEIEGYGPVALPLSASSARVLVQACEQAPFGQGERTVVDKEVRDTYQVDAQKVRTLWLQASDSPVTLKIRFHNPGWQNYIQTWAEDACITLGLEPKTIGLECELYKLLVYEEGSHFLPHVDTEKRTGMFATMVVILPSLFEGGAVHLAHGNESKVIDVGGPASVFQTTVIAWYTDIMHEVKPITSGYRLALAYNLIRSSSDPSIPPLTAPLHDPCAVELKNALSTWVTALKDGKDAPTKLGWLLEHQYSRMNMRGSALKGPDRHLARRLGPIANELGLELGLAIITLQLDGSLPDGMECDFGHSYMTGVEVPKYTWGSVRAARFLVNLDGRLVCDAPRFSHGLEGEMMPTKWEKILADQKPDKQEYEGYQGNGAGSVLHYYRRTALVIWPKDGEL</sequence>
<comment type="similarity">
    <text evidence="1">Belongs to the peptidase M43B family.</text>
</comment>
<evidence type="ECO:0000256" key="4">
    <source>
        <dbReference type="ARBA" id="ARBA00022729"/>
    </source>
</evidence>
<dbReference type="InterPro" id="IPR044862">
    <property type="entry name" value="Pro_4_hyd_alph_FE2OG_OXY"/>
</dbReference>
<name>A0A5N5QDP5_9AGAM</name>
<keyword evidence="4" id="KW-0732">Signal</keyword>
<keyword evidence="8" id="KW-1015">Disulfide bond</keyword>
<dbReference type="AlphaFoldDB" id="A0A5N5QDP5"/>
<dbReference type="Gene3D" id="2.60.120.620">
    <property type="entry name" value="q2cbj1_9rhob like domain"/>
    <property type="match status" value="1"/>
</dbReference>
<keyword evidence="7 11" id="KW-0482">Metalloprotease</keyword>
<evidence type="ECO:0000313" key="11">
    <source>
        <dbReference type="EMBL" id="KAB5589566.1"/>
    </source>
</evidence>
<reference evidence="11 12" key="1">
    <citation type="journal article" date="2019" name="Fungal Biol. Biotechnol.">
        <title>Draft genome sequence of fastidious pathogen Ceratobasidium theobromae, which causes vascular-streak dieback in Theobroma cacao.</title>
        <authorList>
            <person name="Ali S.S."/>
            <person name="Asman A."/>
            <person name="Shao J."/>
            <person name="Firmansyah A.P."/>
            <person name="Susilo A.W."/>
            <person name="Rosmana A."/>
            <person name="McMahon P."/>
            <person name="Junaid M."/>
            <person name="Guest D."/>
            <person name="Kheng T.Y."/>
            <person name="Meinhardt L.W."/>
            <person name="Bailey B.A."/>
        </authorList>
    </citation>
    <scope>NUCLEOTIDE SEQUENCE [LARGE SCALE GENOMIC DNA]</scope>
    <source>
        <strain evidence="11 12">CT2</strain>
    </source>
</reference>
<dbReference type="GO" id="GO:0046872">
    <property type="term" value="F:metal ion binding"/>
    <property type="evidence" value="ECO:0007669"/>
    <property type="project" value="UniProtKB-KW"/>
</dbReference>
<dbReference type="CDD" id="cd04275">
    <property type="entry name" value="ZnMc_pappalysin_like"/>
    <property type="match status" value="1"/>
</dbReference>
<feature type="domain" description="Prolyl 4-hydroxylase alpha subunit Fe(2+) 2OG dioxygenase" evidence="10">
    <location>
        <begin position="490"/>
        <end position="578"/>
    </location>
</feature>
<evidence type="ECO:0000256" key="7">
    <source>
        <dbReference type="ARBA" id="ARBA00023049"/>
    </source>
</evidence>
<dbReference type="Pfam" id="PF13640">
    <property type="entry name" value="2OG-FeII_Oxy_3"/>
    <property type="match status" value="1"/>
</dbReference>
<evidence type="ECO:0000256" key="5">
    <source>
        <dbReference type="ARBA" id="ARBA00022801"/>
    </source>
</evidence>
<evidence type="ECO:0000256" key="1">
    <source>
        <dbReference type="ARBA" id="ARBA00008721"/>
    </source>
</evidence>
<keyword evidence="12" id="KW-1185">Reference proteome</keyword>
<dbReference type="GO" id="GO:0006508">
    <property type="term" value="P:proteolysis"/>
    <property type="evidence" value="ECO:0007669"/>
    <property type="project" value="UniProtKB-KW"/>
</dbReference>
<comment type="caution">
    <text evidence="11">The sequence shown here is derived from an EMBL/GenBank/DDBJ whole genome shotgun (WGS) entry which is preliminary data.</text>
</comment>
<evidence type="ECO:0000256" key="2">
    <source>
        <dbReference type="ARBA" id="ARBA00022670"/>
    </source>
</evidence>
<organism evidence="11 12">
    <name type="scientific">Ceratobasidium theobromae</name>
    <dbReference type="NCBI Taxonomy" id="1582974"/>
    <lineage>
        <taxon>Eukaryota</taxon>
        <taxon>Fungi</taxon>
        <taxon>Dikarya</taxon>
        <taxon>Basidiomycota</taxon>
        <taxon>Agaricomycotina</taxon>
        <taxon>Agaricomycetes</taxon>
        <taxon>Cantharellales</taxon>
        <taxon>Ceratobasidiaceae</taxon>
        <taxon>Ceratobasidium</taxon>
    </lineage>
</organism>
<feature type="domain" description="Peptidase M43 pregnancy-associated plasma-A" evidence="9">
    <location>
        <begin position="189"/>
        <end position="306"/>
    </location>
</feature>
<dbReference type="Proteomes" id="UP000383932">
    <property type="component" value="Unassembled WGS sequence"/>
</dbReference>
<evidence type="ECO:0000256" key="8">
    <source>
        <dbReference type="ARBA" id="ARBA00023157"/>
    </source>
</evidence>
<evidence type="ECO:0000313" key="12">
    <source>
        <dbReference type="Proteomes" id="UP000383932"/>
    </source>
</evidence>
<keyword evidence="2 11" id="KW-0645">Protease</keyword>
<dbReference type="SUPFAM" id="SSF55486">
    <property type="entry name" value="Metalloproteases ('zincins'), catalytic domain"/>
    <property type="match status" value="1"/>
</dbReference>
<evidence type="ECO:0000259" key="10">
    <source>
        <dbReference type="Pfam" id="PF13640"/>
    </source>
</evidence>
<keyword evidence="5" id="KW-0378">Hydrolase</keyword>
<accession>A0A5N5QDP5</accession>
<keyword evidence="3" id="KW-0479">Metal-binding</keyword>
<evidence type="ECO:0000256" key="6">
    <source>
        <dbReference type="ARBA" id="ARBA00022833"/>
    </source>
</evidence>
<dbReference type="InterPro" id="IPR024079">
    <property type="entry name" value="MetalloPept_cat_dom_sf"/>
</dbReference>